<dbReference type="PANTHER" id="PTHR11804">
    <property type="entry name" value="PROTEASE M3 THIMET OLIGOPEPTIDASE-RELATED"/>
    <property type="match status" value="1"/>
</dbReference>
<dbReference type="AlphaFoldDB" id="A0A7W7ZPL2"/>
<dbReference type="InterPro" id="IPR045090">
    <property type="entry name" value="Pept_M3A_M3B"/>
</dbReference>
<dbReference type="GO" id="GO:0004222">
    <property type="term" value="F:metalloendopeptidase activity"/>
    <property type="evidence" value="ECO:0007669"/>
    <property type="project" value="InterPro"/>
</dbReference>
<evidence type="ECO:0000313" key="10">
    <source>
        <dbReference type="Proteomes" id="UP000584867"/>
    </source>
</evidence>
<evidence type="ECO:0000256" key="1">
    <source>
        <dbReference type="ARBA" id="ARBA00006040"/>
    </source>
</evidence>
<organism evidence="9 10">
    <name type="scientific">Granulicella mallensis</name>
    <dbReference type="NCBI Taxonomy" id="940614"/>
    <lineage>
        <taxon>Bacteria</taxon>
        <taxon>Pseudomonadati</taxon>
        <taxon>Acidobacteriota</taxon>
        <taxon>Terriglobia</taxon>
        <taxon>Terriglobales</taxon>
        <taxon>Acidobacteriaceae</taxon>
        <taxon>Granulicella</taxon>
    </lineage>
</organism>
<comment type="cofactor">
    <cofactor evidence="7">
        <name>Zn(2+)</name>
        <dbReference type="ChEBI" id="CHEBI:29105"/>
    </cofactor>
    <text evidence="7">Binds 1 zinc ion.</text>
</comment>
<dbReference type="GO" id="GO:0006518">
    <property type="term" value="P:peptide metabolic process"/>
    <property type="evidence" value="ECO:0007669"/>
    <property type="project" value="TreeGrafter"/>
</dbReference>
<keyword evidence="6 7" id="KW-0482">Metalloprotease</keyword>
<evidence type="ECO:0000256" key="6">
    <source>
        <dbReference type="ARBA" id="ARBA00023049"/>
    </source>
</evidence>
<reference evidence="9 10" key="1">
    <citation type="submission" date="2020-08" db="EMBL/GenBank/DDBJ databases">
        <title>Genomic Encyclopedia of Type Strains, Phase IV (KMG-V): Genome sequencing to study the core and pangenomes of soil and plant-associated prokaryotes.</title>
        <authorList>
            <person name="Whitman W."/>
        </authorList>
    </citation>
    <scope>NUCLEOTIDE SEQUENCE [LARGE SCALE GENOMIC DNA]</scope>
    <source>
        <strain evidence="9 10">X5P3</strain>
    </source>
</reference>
<dbReference type="EMBL" id="JACHIO010000008">
    <property type="protein sequence ID" value="MBB5063846.1"/>
    <property type="molecule type" value="Genomic_DNA"/>
</dbReference>
<keyword evidence="2 7" id="KW-0645">Protease</keyword>
<dbReference type="SUPFAM" id="SSF55486">
    <property type="entry name" value="Metalloproteases ('zincins'), catalytic domain"/>
    <property type="match status" value="1"/>
</dbReference>
<name>A0A7W7ZPL2_9BACT</name>
<dbReference type="InterPro" id="IPR024079">
    <property type="entry name" value="MetalloPept_cat_dom_sf"/>
</dbReference>
<evidence type="ECO:0000256" key="4">
    <source>
        <dbReference type="ARBA" id="ARBA00022801"/>
    </source>
</evidence>
<dbReference type="Proteomes" id="UP000584867">
    <property type="component" value="Unassembled WGS sequence"/>
</dbReference>
<evidence type="ECO:0000256" key="5">
    <source>
        <dbReference type="ARBA" id="ARBA00022833"/>
    </source>
</evidence>
<dbReference type="EC" id="3.4.24.15" evidence="9"/>
<dbReference type="Gene3D" id="1.20.1050.40">
    <property type="entry name" value="Endopeptidase. Chain P, domain 1"/>
    <property type="match status" value="1"/>
</dbReference>
<proteinExistence type="inferred from homology"/>
<evidence type="ECO:0000259" key="8">
    <source>
        <dbReference type="Pfam" id="PF01432"/>
    </source>
</evidence>
<dbReference type="CDD" id="cd06455">
    <property type="entry name" value="M3A_TOP"/>
    <property type="match status" value="1"/>
</dbReference>
<accession>A0A7W7ZPL2</accession>
<dbReference type="RefSeq" id="WP_184255314.1">
    <property type="nucleotide sequence ID" value="NZ_JACHIO010000008.1"/>
</dbReference>
<comment type="caution">
    <text evidence="9">The sequence shown here is derived from an EMBL/GenBank/DDBJ whole genome shotgun (WGS) entry which is preliminary data.</text>
</comment>
<evidence type="ECO:0000256" key="2">
    <source>
        <dbReference type="ARBA" id="ARBA00022670"/>
    </source>
</evidence>
<dbReference type="GO" id="GO:0006508">
    <property type="term" value="P:proteolysis"/>
    <property type="evidence" value="ECO:0007669"/>
    <property type="project" value="UniProtKB-KW"/>
</dbReference>
<evidence type="ECO:0000256" key="3">
    <source>
        <dbReference type="ARBA" id="ARBA00022723"/>
    </source>
</evidence>
<keyword evidence="5 7" id="KW-0862">Zinc</keyword>
<dbReference type="Pfam" id="PF01432">
    <property type="entry name" value="Peptidase_M3"/>
    <property type="match status" value="1"/>
</dbReference>
<dbReference type="Gene3D" id="3.40.390.10">
    <property type="entry name" value="Collagenase (Catalytic Domain)"/>
    <property type="match status" value="1"/>
</dbReference>
<feature type="domain" description="Peptidase M3A/M3B catalytic" evidence="8">
    <location>
        <begin position="213"/>
        <end position="657"/>
    </location>
</feature>
<dbReference type="InterPro" id="IPR024077">
    <property type="entry name" value="Neurolysin/TOP_dom2"/>
</dbReference>
<protein>
    <submittedName>
        <fullName evidence="9">Thimet oligopeptidase</fullName>
        <ecNumber evidence="9">3.4.24.15</ecNumber>
    </submittedName>
</protein>
<keyword evidence="4 7" id="KW-0378">Hydrolase</keyword>
<comment type="similarity">
    <text evidence="1 7">Belongs to the peptidase M3 family.</text>
</comment>
<dbReference type="GO" id="GO:0046872">
    <property type="term" value="F:metal ion binding"/>
    <property type="evidence" value="ECO:0007669"/>
    <property type="project" value="UniProtKB-UniRule"/>
</dbReference>
<dbReference type="Gene3D" id="1.10.1370.10">
    <property type="entry name" value="Neurolysin, domain 3"/>
    <property type="match status" value="1"/>
</dbReference>
<dbReference type="PANTHER" id="PTHR11804:SF84">
    <property type="entry name" value="SACCHAROLYSIN"/>
    <property type="match status" value="1"/>
</dbReference>
<evidence type="ECO:0000313" key="9">
    <source>
        <dbReference type="EMBL" id="MBB5063846.1"/>
    </source>
</evidence>
<gene>
    <name evidence="9" type="ORF">HDF15_002194</name>
</gene>
<dbReference type="InterPro" id="IPR024080">
    <property type="entry name" value="Neurolysin/TOP_N"/>
</dbReference>
<sequence length="664" mass="74650">MDTLHLWNGGGTADTAKQWTEMHLAASREKVAELLAVEGTRTVENTLALYDKAQWHLRMAGSQTGVMFMVHPAAAVRDAAQELSQTVSAAGVELSLNQAVYRALEAVDASAEDEATRYYLERTLLGYRLAGVDRDEATREKVRALSERMTELSMSFSRTVQDDVRKISVDDPNQLLGLPADYLARHGIRENGVELKADAPVVLTTDPPEMSPVMSYAINPELRRRMYLAYNDRGYPANKQVLLDLLAAREEMAELLGFRSWADIATVDQMMGSAANMRKFLGEVEEAARETGENEFVELEAFVRARDPKALPLTLSDARFWEEQFRRANYDFDSQSVRPYFPYEQVEAGILATAGKLFRVRFERVSNAPVWDAAVKAFDVLDDDSSSAHKGETVGRIYLDMHPREGKSKWFSECSLVGGVLGAQVPEASLVCNFPQPKDNDPGLLQYSDVGTYFHEFGHLMHEVLGGRQRWAGQSGIATEGDFVEVPSQMLEEFFEDADLLRTFAKHYETGEPIPYETVTRMTKASAHGRALSTLAQVMYATYSMETHDRRAAELDLDVLLREGYDRFSRYEFVDGNRMYAAFTHLVGYTSNYYTYLYDKVMALEFFAEFAKDGKGDVLAGDTAMRYRRQVLEPGGSKPARELVQAFLGREVSMEALRGWIQKG</sequence>
<evidence type="ECO:0000256" key="7">
    <source>
        <dbReference type="RuleBase" id="RU003435"/>
    </source>
</evidence>
<dbReference type="InterPro" id="IPR001567">
    <property type="entry name" value="Pept_M3A_M3B_dom"/>
</dbReference>
<keyword evidence="3 7" id="KW-0479">Metal-binding</keyword>